<dbReference type="OrthoDB" id="9763659at2"/>
<keyword evidence="5" id="KW-0067">ATP-binding</keyword>
<dbReference type="AlphaFoldDB" id="A0A1T0CTK2"/>
<reference evidence="10 11" key="1">
    <citation type="submission" date="2017-02" db="EMBL/GenBank/DDBJ databases">
        <title>Draft genome sequence of Moraxella pluranimalium CCUG 54913T type strain.</title>
        <authorList>
            <person name="Salva-Serra F."/>
            <person name="Engstrom-Jakobsson H."/>
            <person name="Thorell K."/>
            <person name="Jaen-Luchoro D."/>
            <person name="Gonzales-Siles L."/>
            <person name="Karlsson R."/>
            <person name="Yazdan S."/>
            <person name="Boulund F."/>
            <person name="Johnning A."/>
            <person name="Engstrand L."/>
            <person name="Kristiansson E."/>
            <person name="Moore E."/>
        </authorList>
    </citation>
    <scope>NUCLEOTIDE SEQUENCE [LARGE SCALE GENOMIC DNA]</scope>
    <source>
        <strain evidence="10 11">CCUG 54913</strain>
    </source>
</reference>
<keyword evidence="7" id="KW-0234">DNA repair</keyword>
<evidence type="ECO:0000256" key="4">
    <source>
        <dbReference type="ARBA" id="ARBA00022806"/>
    </source>
</evidence>
<dbReference type="InterPro" id="IPR029491">
    <property type="entry name" value="Helicase_HTH"/>
</dbReference>
<dbReference type="Pfam" id="PF14493">
    <property type="entry name" value="HTH_40"/>
    <property type="match status" value="1"/>
</dbReference>
<keyword evidence="6" id="KW-0238">DNA-binding</keyword>
<evidence type="ECO:0000256" key="7">
    <source>
        <dbReference type="ARBA" id="ARBA00023204"/>
    </source>
</evidence>
<dbReference type="CDD" id="cd18037">
    <property type="entry name" value="DEXSc_Pif1_like"/>
    <property type="match status" value="1"/>
</dbReference>
<gene>
    <name evidence="10" type="ORF">B0680_02220</name>
</gene>
<dbReference type="InterPro" id="IPR010285">
    <property type="entry name" value="DNA_helicase_pif1-like_DEAD"/>
</dbReference>
<keyword evidence="3" id="KW-0378">Hydrolase</keyword>
<evidence type="ECO:0000256" key="3">
    <source>
        <dbReference type="ARBA" id="ARBA00022801"/>
    </source>
</evidence>
<dbReference type="STRING" id="470453.B0680_02220"/>
<dbReference type="SMART" id="SM00382">
    <property type="entry name" value="AAA"/>
    <property type="match status" value="1"/>
</dbReference>
<dbReference type="Pfam" id="PF21530">
    <property type="entry name" value="Pif1_2B_dom"/>
    <property type="match status" value="1"/>
</dbReference>
<dbReference type="CDD" id="cd18809">
    <property type="entry name" value="SF1_C_RecD"/>
    <property type="match status" value="1"/>
</dbReference>
<evidence type="ECO:0000256" key="6">
    <source>
        <dbReference type="ARBA" id="ARBA00023125"/>
    </source>
</evidence>
<dbReference type="InterPro" id="IPR003593">
    <property type="entry name" value="AAA+_ATPase"/>
</dbReference>
<dbReference type="SUPFAM" id="SSF52540">
    <property type="entry name" value="P-loop containing nucleoside triphosphate hydrolases"/>
    <property type="match status" value="2"/>
</dbReference>
<dbReference type="Gene3D" id="3.40.50.300">
    <property type="entry name" value="P-loop containing nucleotide triphosphate hydrolases"/>
    <property type="match status" value="1"/>
</dbReference>
<keyword evidence="11" id="KW-1185">Reference proteome</keyword>
<dbReference type="InterPro" id="IPR049163">
    <property type="entry name" value="Pif1-like_2B_dom"/>
</dbReference>
<dbReference type="Proteomes" id="UP000189800">
    <property type="component" value="Unassembled WGS sequence"/>
</dbReference>
<evidence type="ECO:0000256" key="5">
    <source>
        <dbReference type="ARBA" id="ARBA00022840"/>
    </source>
</evidence>
<name>A0A1T0CTK2_9GAMM</name>
<keyword evidence="1" id="KW-0547">Nucleotide-binding</keyword>
<dbReference type="GO" id="GO:0003678">
    <property type="term" value="F:DNA helicase activity"/>
    <property type="evidence" value="ECO:0007669"/>
    <property type="project" value="InterPro"/>
</dbReference>
<dbReference type="GO" id="GO:0000723">
    <property type="term" value="P:telomere maintenance"/>
    <property type="evidence" value="ECO:0007669"/>
    <property type="project" value="InterPro"/>
</dbReference>
<dbReference type="GO" id="GO:0006281">
    <property type="term" value="P:DNA repair"/>
    <property type="evidence" value="ECO:0007669"/>
    <property type="project" value="InterPro"/>
</dbReference>
<dbReference type="EMBL" id="MUYU01000006">
    <property type="protein sequence ID" value="OOS25662.1"/>
    <property type="molecule type" value="Genomic_DNA"/>
</dbReference>
<keyword evidence="4 10" id="KW-0347">Helicase</keyword>
<evidence type="ECO:0000313" key="11">
    <source>
        <dbReference type="Proteomes" id="UP000189800"/>
    </source>
</evidence>
<dbReference type="Pfam" id="PF05970">
    <property type="entry name" value="PIF1"/>
    <property type="match status" value="1"/>
</dbReference>
<dbReference type="RefSeq" id="WP_078253418.1">
    <property type="nucleotide sequence ID" value="NZ_MUYU01000006.1"/>
</dbReference>
<evidence type="ECO:0000256" key="2">
    <source>
        <dbReference type="ARBA" id="ARBA00022763"/>
    </source>
</evidence>
<keyword evidence="2" id="KW-0227">DNA damage</keyword>
<evidence type="ECO:0000256" key="8">
    <source>
        <dbReference type="ARBA" id="ARBA00023235"/>
    </source>
</evidence>
<organism evidence="10 11">
    <name type="scientific">Moraxella pluranimalium</name>
    <dbReference type="NCBI Taxonomy" id="470453"/>
    <lineage>
        <taxon>Bacteria</taxon>
        <taxon>Pseudomonadati</taxon>
        <taxon>Pseudomonadota</taxon>
        <taxon>Gammaproteobacteria</taxon>
        <taxon>Moraxellales</taxon>
        <taxon>Moraxellaceae</taxon>
        <taxon>Moraxella</taxon>
    </lineage>
</organism>
<sequence>MKQSTALSILKTGQNVFLTGQAGAGKTYVLNQYIDYLRVRGVPVAITASTGIAATHMNGMTIHSWSGIGIQNEFDKVNLQKLASREEFVDRLRNAKVLIIDEISMLHLKQVDTIDAVMKYFRKNDMPFGGVQVIFSGDFFQLPPVGEKGETSKEKYAFMSKAWLECNFQICYLTEQHRQAGHGEREQYGLSLNDILNQIRSQTVTQQAVDVLTQTLHHTIELNRTRLYTHNADVDKINLQEIANLDTKPQLFTATISGEKPLQEALAKSVRAPSELTLKLGAKVMFVKNLPLLGVYNGTMGKVVGWQGQSGKTYQTDDVDEQVYPIVRLNNGGEVLAEPEEWTVEGSDGEVLASFCQVPLCLAWAITVHKSQGMTLDAAEIDLSKTFEMGQGYVALSRLRSLDGLKLLGFNLKSLLLDEWVQRVDQRLIELSAEHAEKFAILDDEMLATVYTAFIDACGGITNPVQIAQNEKHLTLKKQAVQAKKAQAKARADADNTGVLLSPTLSATLDLMKTGMSLENIAAERNLAVSTIIGHLEDLLKRIETTQADEKLSKSADGKSLLEALPTITSYRPDDEMIQEVEQAFELLESQGEFADGIRLKPIVEELRESYSYNQVRLALLFIDTNTTQATTDDSES</sequence>
<evidence type="ECO:0000313" key="10">
    <source>
        <dbReference type="EMBL" id="OOS25662.1"/>
    </source>
</evidence>
<evidence type="ECO:0000259" key="9">
    <source>
        <dbReference type="SMART" id="SM00382"/>
    </source>
</evidence>
<dbReference type="InterPro" id="IPR051055">
    <property type="entry name" value="PIF1_helicase"/>
</dbReference>
<accession>A0A1T0CTK2</accession>
<proteinExistence type="predicted"/>
<dbReference type="PANTHER" id="PTHR47642:SF5">
    <property type="entry name" value="ATP-DEPENDENT DNA HELICASE"/>
    <property type="match status" value="1"/>
</dbReference>
<comment type="caution">
    <text evidence="10">The sequence shown here is derived from an EMBL/GenBank/DDBJ whole genome shotgun (WGS) entry which is preliminary data.</text>
</comment>
<protein>
    <submittedName>
        <fullName evidence="10">Helicase</fullName>
    </submittedName>
</protein>
<feature type="domain" description="AAA+ ATPase" evidence="9">
    <location>
        <begin position="12"/>
        <end position="282"/>
    </location>
</feature>
<keyword evidence="8" id="KW-0413">Isomerase</keyword>
<dbReference type="PANTHER" id="PTHR47642">
    <property type="entry name" value="ATP-DEPENDENT DNA HELICASE"/>
    <property type="match status" value="1"/>
</dbReference>
<evidence type="ECO:0000256" key="1">
    <source>
        <dbReference type="ARBA" id="ARBA00022741"/>
    </source>
</evidence>
<dbReference type="InterPro" id="IPR027417">
    <property type="entry name" value="P-loop_NTPase"/>
</dbReference>